<evidence type="ECO:0000256" key="1">
    <source>
        <dbReference type="ARBA" id="ARBA00004395"/>
    </source>
</evidence>
<dbReference type="GO" id="GO:0070973">
    <property type="term" value="P:protein localization to endoplasmic reticulum exit site"/>
    <property type="evidence" value="ECO:0007669"/>
    <property type="project" value="TreeGrafter"/>
</dbReference>
<evidence type="ECO:0000256" key="5">
    <source>
        <dbReference type="ARBA" id="ARBA00022593"/>
    </source>
</evidence>
<evidence type="ECO:0000256" key="13">
    <source>
        <dbReference type="SAM" id="MobiDB-lite"/>
    </source>
</evidence>
<evidence type="ECO:0000259" key="14">
    <source>
        <dbReference type="Pfam" id="PF12931"/>
    </source>
</evidence>
<dbReference type="RefSeq" id="XP_015817790.3">
    <property type="nucleotide sequence ID" value="XM_015962304.3"/>
</dbReference>
<evidence type="ECO:0000256" key="3">
    <source>
        <dbReference type="ARBA" id="ARBA00005927"/>
    </source>
</evidence>
<organism evidence="16 17">
    <name type="scientific">Nothobranchius furzeri</name>
    <name type="common">Turquoise killifish</name>
    <dbReference type="NCBI Taxonomy" id="105023"/>
    <lineage>
        <taxon>Eukaryota</taxon>
        <taxon>Metazoa</taxon>
        <taxon>Chordata</taxon>
        <taxon>Craniata</taxon>
        <taxon>Vertebrata</taxon>
        <taxon>Euteleostomi</taxon>
        <taxon>Actinopterygii</taxon>
        <taxon>Neopterygii</taxon>
        <taxon>Teleostei</taxon>
        <taxon>Neoteleostei</taxon>
        <taxon>Acanthomorphata</taxon>
        <taxon>Ovalentaria</taxon>
        <taxon>Atherinomorphae</taxon>
        <taxon>Cyprinodontiformes</taxon>
        <taxon>Nothobranchiidae</taxon>
        <taxon>Nothobranchius</taxon>
    </lineage>
</organism>
<dbReference type="OMA" id="YAPVPMY"/>
<dbReference type="CTD" id="89866"/>
<dbReference type="PANTHER" id="PTHR13402:SF11">
    <property type="entry name" value="PROTEIN TRANSPORT PROTEIN SEC16B"/>
    <property type="match status" value="1"/>
</dbReference>
<gene>
    <name evidence="16" type="primary">sec16b</name>
    <name evidence="16" type="ORF">G4P62_011763</name>
</gene>
<feature type="compositionally biased region" description="Basic and acidic residues" evidence="13">
    <location>
        <begin position="163"/>
        <end position="175"/>
    </location>
</feature>
<dbReference type="GO" id="GO:0007030">
    <property type="term" value="P:Golgi organization"/>
    <property type="evidence" value="ECO:0007669"/>
    <property type="project" value="TreeGrafter"/>
</dbReference>
<sequence length="918" mass="102203">MDQRSHYLPDSNRHSHRRQDREVHSRYVQQEWDQNHPPLDPRDRGRHWGHPESQYMAHFMPARAEQFPYSSQQYSYSYGWREQPRPQSRHGYEWPPHGHWDSRDSYGHNDYYRRQHAQQGGEQWADPYSWRTNERTHRQEGGETSNMEEHRWDYGNSSSLQSFREHEETPSRDDESSCYYPGTLERSKTSGLSSSSYELSQYMNGADLGDSDPWPATTSDTEHKAARQVPAPLKFSIPHAVVSFGPAGKLVRVTPHLSAPESVSQLQIHSMEVILSETQEQQEMRNFPGPLTREDLHKVDAIEFAHQKAEACMRDIKLHDKSSAALLWNLLILLCRQNGQMAGSDIAELLVQDFRSNGNGGSDAPTLIDFNEPASTVAPPTGGGDLLTGDLSSFRSESPEKALQSYTQLLLGGRKKEALESAMINGLWGHALFLASKMGSRSYTTVLNRFTSQLAASDPLQTLFQLLSGRIPSVALSCANKKWGDWRPHLAVMLSNEARDPAVQQKAIISMGDSLASRGLIHAAHVCYLTAGVPFGLFTNNAERLVLLGSSHRQTFGCFATNSAIQCTELYEYSQALGSKHFTTPSLQVYKFLYACRLLDFGLSSQAFHYCEVVGGALLKQREPDFVLTAEVIKLSDRLRHSEGQYGETVLSGALREPEWLHRLRTRHGSLQTGSYDRLQTHHLPLQSGFACEDRDVFLESDSDDSSCRVQDPEPELLYFRASEDQENITGQTGGRTEEVTETVYNREAQDWPDADTPALIGYAPPVLPVATSQNVPFYSADSVNVPSALSHCPLSNLSSAADEETSSSGPQMMLELNISQTSQQDIPATAEGSEEPIETPKESPKTGWFRQWFRSKTSDAQKETMEQKAAQTSLDPSPSAGFSSPPPPAGPPPGAFPSAPSAAGINPFSRKAGQQLG</sequence>
<feature type="compositionally biased region" description="Basic and acidic residues" evidence="13">
    <location>
        <begin position="132"/>
        <end position="153"/>
    </location>
</feature>
<comment type="subcellular location">
    <subcellularLocation>
        <location evidence="2">Endoplasmic reticulum membrane</location>
        <topology evidence="2">Peripheral membrane protein</topology>
    </subcellularLocation>
    <subcellularLocation>
        <location evidence="1">Golgi apparatus membrane</location>
        <topology evidence="1">Peripheral membrane protein</topology>
    </subcellularLocation>
</comment>
<evidence type="ECO:0000256" key="4">
    <source>
        <dbReference type="ARBA" id="ARBA00022448"/>
    </source>
</evidence>
<accession>A0A9D2XL05</accession>
<comment type="caution">
    <text evidence="16">The sequence shown here is derived from an EMBL/GenBank/DDBJ whole genome shotgun (WGS) entry which is preliminary data.</text>
</comment>
<dbReference type="GO" id="GO:0005789">
    <property type="term" value="C:endoplasmic reticulum membrane"/>
    <property type="evidence" value="ECO:0007669"/>
    <property type="project" value="UniProtKB-SubCell"/>
</dbReference>
<feature type="domain" description="Sec16 Sec23-binding" evidence="14">
    <location>
        <begin position="408"/>
        <end position="645"/>
    </location>
</feature>
<feature type="region of interest" description="Disordered" evidence="13">
    <location>
        <begin position="821"/>
        <end position="918"/>
    </location>
</feature>
<evidence type="ECO:0000256" key="11">
    <source>
        <dbReference type="ARBA" id="ARBA00045648"/>
    </source>
</evidence>
<evidence type="ECO:0000256" key="9">
    <source>
        <dbReference type="ARBA" id="ARBA00023034"/>
    </source>
</evidence>
<evidence type="ECO:0000256" key="6">
    <source>
        <dbReference type="ARBA" id="ARBA00022824"/>
    </source>
</evidence>
<dbReference type="CDD" id="cd09233">
    <property type="entry name" value="ACE1-Sec16-like"/>
    <property type="match status" value="1"/>
</dbReference>
<feature type="region of interest" description="Disordered" evidence="13">
    <location>
        <begin position="1"/>
        <end position="50"/>
    </location>
</feature>
<dbReference type="EMBL" id="JAAVVJ010000016">
    <property type="protein sequence ID" value="KAF7203837.1"/>
    <property type="molecule type" value="Genomic_DNA"/>
</dbReference>
<name>A0A9D2XL05_NOTFU</name>
<dbReference type="Pfam" id="PF12932">
    <property type="entry name" value="Sec16"/>
    <property type="match status" value="1"/>
</dbReference>
<reference evidence="16" key="1">
    <citation type="submission" date="2020-03" db="EMBL/GenBank/DDBJ databases">
        <title>Intra-Species Differences in Population Size shape Life History and Genome Evolution.</title>
        <authorList>
            <person name="Willemsen D."/>
            <person name="Cui R."/>
            <person name="Valenzano D.R."/>
        </authorList>
    </citation>
    <scope>NUCLEOTIDE SEQUENCE</scope>
    <source>
        <strain evidence="16">GRZ</strain>
        <tissue evidence="16">Whole</tissue>
    </source>
</reference>
<dbReference type="InterPro" id="IPR024298">
    <property type="entry name" value="Sec16_Sec23-bd"/>
</dbReference>
<dbReference type="AlphaFoldDB" id="A0A9D2XL05"/>
<dbReference type="GO" id="GO:0012507">
    <property type="term" value="C:ER to Golgi transport vesicle membrane"/>
    <property type="evidence" value="ECO:0007669"/>
    <property type="project" value="TreeGrafter"/>
</dbReference>
<evidence type="ECO:0000256" key="12">
    <source>
        <dbReference type="RuleBase" id="RU364101"/>
    </source>
</evidence>
<keyword evidence="10 12" id="KW-0472">Membrane</keyword>
<evidence type="ECO:0000313" key="17">
    <source>
        <dbReference type="Proteomes" id="UP000822369"/>
    </source>
</evidence>
<comment type="subunit">
    <text evidence="12">SEC16A and SEC16B are each present in multiple copies in a heteromeric complex.</text>
</comment>
<dbReference type="RefSeq" id="XP_015817791.3">
    <property type="nucleotide sequence ID" value="XM_015962305.3"/>
</dbReference>
<feature type="compositionally biased region" description="Basic and acidic residues" evidence="13">
    <location>
        <begin position="1"/>
        <end position="25"/>
    </location>
</feature>
<feature type="compositionally biased region" description="Low complexity" evidence="13">
    <location>
        <begin position="189"/>
        <end position="200"/>
    </location>
</feature>
<protein>
    <recommendedName>
        <fullName evidence="12">Protein transport protein sec16</fullName>
    </recommendedName>
</protein>
<keyword evidence="5" id="KW-0962">Peroxisome biogenesis</keyword>
<dbReference type="Gene3D" id="1.25.40.1030">
    <property type="match status" value="1"/>
</dbReference>
<keyword evidence="8 12" id="KW-0653">Protein transport</keyword>
<keyword evidence="6 12" id="KW-0256">Endoplasmic reticulum</keyword>
<dbReference type="GO" id="GO:0016192">
    <property type="term" value="P:vesicle-mediated transport"/>
    <property type="evidence" value="ECO:0007669"/>
    <property type="project" value="UniProtKB-KW"/>
</dbReference>
<feature type="domain" description="Sec16 central conserved" evidence="15">
    <location>
        <begin position="239"/>
        <end position="339"/>
    </location>
</feature>
<comment type="similarity">
    <text evidence="3 12">Belongs to the SEC16 family.</text>
</comment>
<dbReference type="GO" id="GO:0007031">
    <property type="term" value="P:peroxisome organization"/>
    <property type="evidence" value="ECO:0007669"/>
    <property type="project" value="UniProtKB-KW"/>
</dbReference>
<evidence type="ECO:0000313" key="16">
    <source>
        <dbReference type="EMBL" id="KAF7203837.1"/>
    </source>
</evidence>
<feature type="compositionally biased region" description="Pro residues" evidence="13">
    <location>
        <begin position="885"/>
        <end position="896"/>
    </location>
</feature>
<dbReference type="GO" id="GO:0070971">
    <property type="term" value="C:endoplasmic reticulum exit site"/>
    <property type="evidence" value="ECO:0007669"/>
    <property type="project" value="TreeGrafter"/>
</dbReference>
<evidence type="ECO:0000256" key="7">
    <source>
        <dbReference type="ARBA" id="ARBA00022892"/>
    </source>
</evidence>
<keyword evidence="9 12" id="KW-0333">Golgi apparatus</keyword>
<evidence type="ECO:0000256" key="8">
    <source>
        <dbReference type="ARBA" id="ARBA00022927"/>
    </source>
</evidence>
<feature type="region of interest" description="Disordered" evidence="13">
    <location>
        <begin position="115"/>
        <end position="226"/>
    </location>
</feature>
<evidence type="ECO:0000256" key="10">
    <source>
        <dbReference type="ARBA" id="ARBA00023136"/>
    </source>
</evidence>
<keyword evidence="7 12" id="KW-0931">ER-Golgi transport</keyword>
<proteinExistence type="inferred from homology"/>
<dbReference type="InterPro" id="IPR024340">
    <property type="entry name" value="Sec16_CCD"/>
</dbReference>
<dbReference type="Pfam" id="PF12931">
    <property type="entry name" value="TPR_Sec16"/>
    <property type="match status" value="1"/>
</dbReference>
<dbReference type="KEGG" id="nfu:107387368"/>
<dbReference type="GO" id="GO:0000139">
    <property type="term" value="C:Golgi membrane"/>
    <property type="evidence" value="ECO:0007669"/>
    <property type="project" value="UniProtKB-SubCell"/>
</dbReference>
<dbReference type="GO" id="GO:0015031">
    <property type="term" value="P:protein transport"/>
    <property type="evidence" value="ECO:0007669"/>
    <property type="project" value="UniProtKB-KW"/>
</dbReference>
<dbReference type="Proteomes" id="UP000822369">
    <property type="component" value="Chromosome 16"/>
</dbReference>
<feature type="compositionally biased region" description="Basic and acidic residues" evidence="13">
    <location>
        <begin position="857"/>
        <end position="867"/>
    </location>
</feature>
<dbReference type="OrthoDB" id="8918678at2759"/>
<dbReference type="PANTHER" id="PTHR13402">
    <property type="entry name" value="RGPR-RELATED"/>
    <property type="match status" value="1"/>
</dbReference>
<dbReference type="GeneID" id="107387368"/>
<dbReference type="EMBL" id="JAAVVJ010000016">
    <property type="protein sequence ID" value="KAF7203838.1"/>
    <property type="molecule type" value="Genomic_DNA"/>
</dbReference>
<evidence type="ECO:0000259" key="15">
    <source>
        <dbReference type="Pfam" id="PF12932"/>
    </source>
</evidence>
<comment type="function">
    <text evidence="11">Plays a role in the organization of the endoplasmic reticulum exit sites (ERES), also known as transitional endoplasmic reticulum (tER). Required for secretory cargo traffic from the endoplasmic reticulum to the Golgi apparatus. Involved in peroxisome biogenesis. Regulates the transport of peroxisomal biogenesis factors PEX3 and PEX16 from the ER to peroxisomes.</text>
</comment>
<keyword evidence="4 12" id="KW-0813">Transport</keyword>
<evidence type="ECO:0000256" key="2">
    <source>
        <dbReference type="ARBA" id="ARBA00004406"/>
    </source>
</evidence>